<name>A0A939JJF4_9ACTN</name>
<comment type="caution">
    <text evidence="2">The sequence shown here is derived from an EMBL/GenBank/DDBJ whole genome shotgun (WGS) entry which is preliminary data.</text>
</comment>
<evidence type="ECO:0000313" key="3">
    <source>
        <dbReference type="Proteomes" id="UP000664167"/>
    </source>
</evidence>
<dbReference type="Gene3D" id="3.40.1580.10">
    <property type="entry name" value="SMI1/KNR4-like"/>
    <property type="match status" value="1"/>
</dbReference>
<evidence type="ECO:0000259" key="1">
    <source>
        <dbReference type="SMART" id="SM00860"/>
    </source>
</evidence>
<dbReference type="Proteomes" id="UP000664167">
    <property type="component" value="Unassembled WGS sequence"/>
</dbReference>
<feature type="domain" description="Knr4/Smi1-like" evidence="1">
    <location>
        <begin position="36"/>
        <end position="162"/>
    </location>
</feature>
<keyword evidence="3" id="KW-1185">Reference proteome</keyword>
<dbReference type="InterPro" id="IPR037883">
    <property type="entry name" value="Knr4/Smi1-like_sf"/>
</dbReference>
<dbReference type="InterPro" id="IPR018958">
    <property type="entry name" value="Knr4/Smi1-like_dom"/>
</dbReference>
<gene>
    <name evidence="2" type="ORF">J0695_20655</name>
</gene>
<evidence type="ECO:0000313" key="2">
    <source>
        <dbReference type="EMBL" id="MBO0514190.1"/>
    </source>
</evidence>
<dbReference type="AlphaFoldDB" id="A0A939JJF4"/>
<dbReference type="Pfam" id="PF09346">
    <property type="entry name" value="SMI1_KNR4"/>
    <property type="match status" value="1"/>
</dbReference>
<dbReference type="SUPFAM" id="SSF160631">
    <property type="entry name" value="SMI1/KNR4-like"/>
    <property type="match status" value="1"/>
</dbReference>
<dbReference type="RefSeq" id="WP_206963598.1">
    <property type="nucleotide sequence ID" value="NZ_BAAAJJ010000020.1"/>
</dbReference>
<reference evidence="2" key="1">
    <citation type="submission" date="2021-03" db="EMBL/GenBank/DDBJ databases">
        <title>Streptomyces poriferae sp. nov., a novel marine sponge-derived Actinobacteria species with anti-MRSA activity.</title>
        <authorList>
            <person name="Sandoval-Powers M."/>
            <person name="Kralova S."/>
            <person name="Nguyen G.-S."/>
            <person name="Fawwal D."/>
            <person name="Degnes K."/>
            <person name="Klinkenberg G."/>
            <person name="Sletta H."/>
            <person name="Wentzel A."/>
            <person name="Liles M.R."/>
        </authorList>
    </citation>
    <scope>NUCLEOTIDE SEQUENCE</scope>
    <source>
        <strain evidence="2">DSM 41794</strain>
    </source>
</reference>
<accession>A0A939JJF4</accession>
<dbReference type="SMART" id="SM00860">
    <property type="entry name" value="SMI1_KNR4"/>
    <property type="match status" value="1"/>
</dbReference>
<proteinExistence type="predicted"/>
<organism evidence="2 3">
    <name type="scientific">Streptomyces beijiangensis</name>
    <dbReference type="NCBI Taxonomy" id="163361"/>
    <lineage>
        <taxon>Bacteria</taxon>
        <taxon>Bacillati</taxon>
        <taxon>Actinomycetota</taxon>
        <taxon>Actinomycetes</taxon>
        <taxon>Kitasatosporales</taxon>
        <taxon>Streptomycetaceae</taxon>
        <taxon>Streptomyces</taxon>
    </lineage>
</organism>
<sequence length="365" mass="40665">MTTDTPADVRVTHSWNRIVEWLAEYAPPSYATLNPSASDDEIAALEEALGVSVPEELKALWGLSAGEDGVDGSGLMLGNWALMPLDAVIEVYQLQMRFQEEDGEDEDALVLWKPSWIPFCSFNPDDTVYGLYLNGESGEVCKWTRFGEREREYESLPAYLELMAVSLEAPLAAAGPEKPGMMGGALVWGPPLDEERRGQWVRHLGQAPPRHPAKTLGAIREALPGDERAEFDEQRDALDLVDPETVAAFRDHWWERAVQAQEELEDDVAAALGGNIMVQPGHKLAPEYEATLPAAIRHLPPSMDDIRAALRHESVRARFDREFMDAIPPHYPALLLRWWDMARLMADPRGDRAVRAVINGRHASG</sequence>
<protein>
    <submittedName>
        <fullName evidence="2">SMI1/KNR4 family protein</fullName>
    </submittedName>
</protein>
<dbReference type="EMBL" id="JAFLRJ010000188">
    <property type="protein sequence ID" value="MBO0514190.1"/>
    <property type="molecule type" value="Genomic_DNA"/>
</dbReference>